<dbReference type="Gene3D" id="3.80.10.10">
    <property type="entry name" value="Ribonuclease Inhibitor"/>
    <property type="match status" value="1"/>
</dbReference>
<name>A0A165EHU4_9BASI</name>
<dbReference type="AlphaFoldDB" id="A0A165EHU4"/>
<proteinExistence type="predicted"/>
<sequence length="435" mass="50423">MLPVELVRYIIRLATDVPVAFDTRHESVLDEDRVATRRELLVSLQTKLSISLVSKSFHVLAEEYLYEVLLLTRFPGCSTLRRFAAFLRRGRRGGLRPRGNRVRRLELHFRIDGPWTISWDSLWGLLPACPNVELLLFQPLGTVVHPALRPTTSTYGRYLRHGVECLRFDRNDVFLFTCTEPFVRAVARRYGGTLRRLEVGACCAVRSFYLQLMLAFLYNLEVIHIAPVQWRLGENNDSESIRKKWAETLPIPQQKQQLHTVLLHQACGLEFIPQLCPQLRHVSISNRFFTPFPSIIRNLLQRNAASIISLYYQHYYHSENSLPDIVDLLPNLEHLRLLDWFGASWDNVFSPGIQPRLRTLTLFRIMLSGSDLFKHMRELVQVGQDGRLPKLAKIRLGTCEHNRGGLDQVQPAFARLGITREEREDLRPWYGGFPY</sequence>
<dbReference type="Proteomes" id="UP000076842">
    <property type="component" value="Unassembled WGS sequence"/>
</dbReference>
<keyword evidence="2" id="KW-1185">Reference proteome</keyword>
<gene>
    <name evidence="1" type="ORF">CALCODRAFT_499324</name>
</gene>
<evidence type="ECO:0008006" key="3">
    <source>
        <dbReference type="Google" id="ProtNLM"/>
    </source>
</evidence>
<accession>A0A165EHU4</accession>
<dbReference type="OrthoDB" id="2973896at2759"/>
<dbReference type="SUPFAM" id="SSF52047">
    <property type="entry name" value="RNI-like"/>
    <property type="match status" value="1"/>
</dbReference>
<dbReference type="InterPro" id="IPR032675">
    <property type="entry name" value="LRR_dom_sf"/>
</dbReference>
<evidence type="ECO:0000313" key="1">
    <source>
        <dbReference type="EMBL" id="KZT54899.1"/>
    </source>
</evidence>
<evidence type="ECO:0000313" key="2">
    <source>
        <dbReference type="Proteomes" id="UP000076842"/>
    </source>
</evidence>
<organism evidence="1 2">
    <name type="scientific">Calocera cornea HHB12733</name>
    <dbReference type="NCBI Taxonomy" id="1353952"/>
    <lineage>
        <taxon>Eukaryota</taxon>
        <taxon>Fungi</taxon>
        <taxon>Dikarya</taxon>
        <taxon>Basidiomycota</taxon>
        <taxon>Agaricomycotina</taxon>
        <taxon>Dacrymycetes</taxon>
        <taxon>Dacrymycetales</taxon>
        <taxon>Dacrymycetaceae</taxon>
        <taxon>Calocera</taxon>
    </lineage>
</organism>
<protein>
    <recommendedName>
        <fullName evidence="3">F-box domain-containing protein</fullName>
    </recommendedName>
</protein>
<reference evidence="1 2" key="1">
    <citation type="journal article" date="2016" name="Mol. Biol. Evol.">
        <title>Comparative Genomics of Early-Diverging Mushroom-Forming Fungi Provides Insights into the Origins of Lignocellulose Decay Capabilities.</title>
        <authorList>
            <person name="Nagy L.G."/>
            <person name="Riley R."/>
            <person name="Tritt A."/>
            <person name="Adam C."/>
            <person name="Daum C."/>
            <person name="Floudas D."/>
            <person name="Sun H."/>
            <person name="Yadav J.S."/>
            <person name="Pangilinan J."/>
            <person name="Larsson K.H."/>
            <person name="Matsuura K."/>
            <person name="Barry K."/>
            <person name="Labutti K."/>
            <person name="Kuo R."/>
            <person name="Ohm R.A."/>
            <person name="Bhattacharya S.S."/>
            <person name="Shirouzu T."/>
            <person name="Yoshinaga Y."/>
            <person name="Martin F.M."/>
            <person name="Grigoriev I.V."/>
            <person name="Hibbett D.S."/>
        </authorList>
    </citation>
    <scope>NUCLEOTIDE SEQUENCE [LARGE SCALE GENOMIC DNA]</scope>
    <source>
        <strain evidence="1 2">HHB12733</strain>
    </source>
</reference>
<dbReference type="EMBL" id="KV424005">
    <property type="protein sequence ID" value="KZT54899.1"/>
    <property type="molecule type" value="Genomic_DNA"/>
</dbReference>
<dbReference type="InParanoid" id="A0A165EHU4"/>